<accession>A0AAD9AFS8</accession>
<sequence length="286" mass="31415">MSLVSKLQKQVASVDQVSDSPWDASNSDDEIGRALSDQQAATALKRYGNICNLHPGVKIGSYLACPDVRPKNRKRNHIPSLRLIVGPVLRIATAQTTGPVSLGTESATRETPNNIDSLPHPRGRVCEIRSAVRMQDGMNEPVSQDEQHQSQSHKSNTLKRSQSATCTFQSRIPIPSPIPKSGFHILAPPPSTYTPALHKPPSEKASKEHQTCSNWSPGKKTHPQQFVKPAKTYPDPMDLALRRSSSLPTRTDSLINAPDKLPGVLMCEDIPAWPFSTLLQLLHTEH</sequence>
<comment type="caution">
    <text evidence="2">The sequence shown here is derived from an EMBL/GenBank/DDBJ whole genome shotgun (WGS) entry which is preliminary data.</text>
</comment>
<feature type="compositionally biased region" description="Polar residues" evidence="1">
    <location>
        <begin position="141"/>
        <end position="165"/>
    </location>
</feature>
<feature type="compositionally biased region" description="Basic and acidic residues" evidence="1">
    <location>
        <begin position="200"/>
        <end position="210"/>
    </location>
</feature>
<evidence type="ECO:0000256" key="1">
    <source>
        <dbReference type="SAM" id="MobiDB-lite"/>
    </source>
</evidence>
<dbReference type="Proteomes" id="UP001243330">
    <property type="component" value="Unassembled WGS sequence"/>
</dbReference>
<keyword evidence="3" id="KW-1185">Reference proteome</keyword>
<feature type="region of interest" description="Disordered" evidence="1">
    <location>
        <begin position="139"/>
        <end position="165"/>
    </location>
</feature>
<name>A0AAD9AFS8_9PEZI</name>
<protein>
    <submittedName>
        <fullName evidence="2">Uncharacterized protein</fullName>
    </submittedName>
</protein>
<feature type="region of interest" description="Disordered" evidence="1">
    <location>
        <begin position="196"/>
        <end position="225"/>
    </location>
</feature>
<feature type="compositionally biased region" description="Polar residues" evidence="1">
    <location>
        <begin position="100"/>
        <end position="116"/>
    </location>
</feature>
<organism evidence="2 3">
    <name type="scientific">Colletotrichum chrysophilum</name>
    <dbReference type="NCBI Taxonomy" id="1836956"/>
    <lineage>
        <taxon>Eukaryota</taxon>
        <taxon>Fungi</taxon>
        <taxon>Dikarya</taxon>
        <taxon>Ascomycota</taxon>
        <taxon>Pezizomycotina</taxon>
        <taxon>Sordariomycetes</taxon>
        <taxon>Hypocreomycetidae</taxon>
        <taxon>Glomerellales</taxon>
        <taxon>Glomerellaceae</taxon>
        <taxon>Colletotrichum</taxon>
        <taxon>Colletotrichum gloeosporioides species complex</taxon>
    </lineage>
</organism>
<feature type="region of interest" description="Disordered" evidence="1">
    <location>
        <begin position="100"/>
        <end position="121"/>
    </location>
</feature>
<evidence type="ECO:0000313" key="3">
    <source>
        <dbReference type="Proteomes" id="UP001243330"/>
    </source>
</evidence>
<evidence type="ECO:0000313" key="2">
    <source>
        <dbReference type="EMBL" id="KAK1847376.1"/>
    </source>
</evidence>
<reference evidence="2" key="1">
    <citation type="submission" date="2023-01" db="EMBL/GenBank/DDBJ databases">
        <title>Colletotrichum chrysophilum M932 genome sequence.</title>
        <authorList>
            <person name="Baroncelli R."/>
        </authorList>
    </citation>
    <scope>NUCLEOTIDE SEQUENCE</scope>
    <source>
        <strain evidence="2">M932</strain>
    </source>
</reference>
<gene>
    <name evidence="2" type="ORF">CCHR01_09974</name>
</gene>
<dbReference type="EMBL" id="JAQOWY010000204">
    <property type="protein sequence ID" value="KAK1847376.1"/>
    <property type="molecule type" value="Genomic_DNA"/>
</dbReference>
<proteinExistence type="predicted"/>
<dbReference type="AlphaFoldDB" id="A0AAD9AFS8"/>